<evidence type="ECO:0000313" key="10">
    <source>
        <dbReference type="Proteomes" id="UP000812966"/>
    </source>
</evidence>
<dbReference type="GO" id="GO:0005634">
    <property type="term" value="C:nucleus"/>
    <property type="evidence" value="ECO:0007669"/>
    <property type="project" value="UniProtKB-SubCell"/>
</dbReference>
<evidence type="ECO:0000256" key="7">
    <source>
        <dbReference type="ARBA" id="ARBA00023242"/>
    </source>
</evidence>
<keyword evidence="3" id="KW-0479">Metal-binding</keyword>
<name>A0A8K0JH67_9TREE</name>
<evidence type="ECO:0000256" key="3">
    <source>
        <dbReference type="ARBA" id="ARBA00022723"/>
    </source>
</evidence>
<dbReference type="InterPro" id="IPR005123">
    <property type="entry name" value="Oxoglu/Fe-dep_dioxygenase_dom"/>
</dbReference>
<dbReference type="InterPro" id="IPR032862">
    <property type="entry name" value="ALKBH6"/>
</dbReference>
<dbReference type="PROSITE" id="PS51471">
    <property type="entry name" value="FE2OG_OXY"/>
    <property type="match status" value="1"/>
</dbReference>
<accession>A0A8K0JH67</accession>
<evidence type="ECO:0000256" key="4">
    <source>
        <dbReference type="ARBA" id="ARBA00022964"/>
    </source>
</evidence>
<gene>
    <name evidence="9" type="ORF">FFLO_06194</name>
</gene>
<dbReference type="Proteomes" id="UP000812966">
    <property type="component" value="Unassembled WGS sequence"/>
</dbReference>
<protein>
    <recommendedName>
        <fullName evidence="8">Fe2OG dioxygenase domain-containing protein</fullName>
    </recommendedName>
</protein>
<dbReference type="Gene3D" id="2.60.120.590">
    <property type="entry name" value="Alpha-ketoglutarate-dependent dioxygenase AlkB-like"/>
    <property type="match status" value="1"/>
</dbReference>
<comment type="similarity">
    <text evidence="2">Belongs to the alkB family.</text>
</comment>
<dbReference type="Pfam" id="PF13532">
    <property type="entry name" value="2OG-FeII_Oxy_2"/>
    <property type="match status" value="1"/>
</dbReference>
<comment type="subcellular location">
    <subcellularLocation>
        <location evidence="1">Nucleus</location>
    </subcellularLocation>
</comment>
<dbReference type="GO" id="GO:0046872">
    <property type="term" value="F:metal ion binding"/>
    <property type="evidence" value="ECO:0007669"/>
    <property type="project" value="UniProtKB-KW"/>
</dbReference>
<dbReference type="GO" id="GO:0051213">
    <property type="term" value="F:dioxygenase activity"/>
    <property type="evidence" value="ECO:0007669"/>
    <property type="project" value="UniProtKB-KW"/>
</dbReference>
<feature type="domain" description="Fe2OG dioxygenase" evidence="8">
    <location>
        <begin position="126"/>
        <end position="302"/>
    </location>
</feature>
<dbReference type="EMBL" id="JABELV010000187">
    <property type="protein sequence ID" value="KAG7528378.1"/>
    <property type="molecule type" value="Genomic_DNA"/>
</dbReference>
<comment type="caution">
    <text evidence="9">The sequence shown here is derived from an EMBL/GenBank/DDBJ whole genome shotgun (WGS) entry which is preliminary data.</text>
</comment>
<dbReference type="InterPro" id="IPR037151">
    <property type="entry name" value="AlkB-like_sf"/>
</dbReference>
<proteinExistence type="inferred from homology"/>
<keyword evidence="7" id="KW-0539">Nucleus</keyword>
<evidence type="ECO:0000313" key="9">
    <source>
        <dbReference type="EMBL" id="KAG7528378.1"/>
    </source>
</evidence>
<evidence type="ECO:0000256" key="2">
    <source>
        <dbReference type="ARBA" id="ARBA00007879"/>
    </source>
</evidence>
<dbReference type="InterPro" id="IPR027450">
    <property type="entry name" value="AlkB-like"/>
</dbReference>
<keyword evidence="4" id="KW-0223">Dioxygenase</keyword>
<dbReference type="PANTHER" id="PTHR46030:SF1">
    <property type="entry name" value="ALPHA-KETOGLUTARATE-DEPENDENT DIOXYGENASE ALKB HOMOLOG 6"/>
    <property type="match status" value="1"/>
</dbReference>
<dbReference type="AlphaFoldDB" id="A0A8K0JH67"/>
<keyword evidence="6" id="KW-0408">Iron</keyword>
<dbReference type="SUPFAM" id="SSF51197">
    <property type="entry name" value="Clavaminate synthase-like"/>
    <property type="match status" value="1"/>
</dbReference>
<evidence type="ECO:0000256" key="1">
    <source>
        <dbReference type="ARBA" id="ARBA00004123"/>
    </source>
</evidence>
<organism evidence="9 10">
    <name type="scientific">Filobasidium floriforme</name>
    <dbReference type="NCBI Taxonomy" id="5210"/>
    <lineage>
        <taxon>Eukaryota</taxon>
        <taxon>Fungi</taxon>
        <taxon>Dikarya</taxon>
        <taxon>Basidiomycota</taxon>
        <taxon>Agaricomycotina</taxon>
        <taxon>Tremellomycetes</taxon>
        <taxon>Filobasidiales</taxon>
        <taxon>Filobasidiaceae</taxon>
        <taxon>Filobasidium</taxon>
    </lineage>
</organism>
<evidence type="ECO:0000259" key="8">
    <source>
        <dbReference type="PROSITE" id="PS51471"/>
    </source>
</evidence>
<evidence type="ECO:0000256" key="5">
    <source>
        <dbReference type="ARBA" id="ARBA00023002"/>
    </source>
</evidence>
<keyword evidence="5" id="KW-0560">Oxidoreductase</keyword>
<dbReference type="PANTHER" id="PTHR46030">
    <property type="entry name" value="ALPHA-KETOGLUTARATE-DEPENDENT DIOXYGENASE ALKB HOMOLOG 6"/>
    <property type="match status" value="1"/>
</dbReference>
<sequence>MESATISDPSASPYRVYRLEGLPPEAIYVPNFITEYEEEYLLKRVAESPQPKWKTQNTGRRVQYLGGTLSKNNVLIPESLPEWITHFPALIERIRSVVAELEDRHVPNLPEKQDSKSREEKLKAWTPNHVLINEYQAGQGIAPHEDGPAYLPIVATVSLGSPQTLEIFQYLAESDPSPPLTGSSRSDVFGSGCGRPIATTPMGCIYLEPRSLFISRKAIYETFLHGISPVEEDVFELDGGEIGNRDEGETRIKVKLAGVEVSNSDHLNPATKERLREAIKAGEKEVRIKRDKRVSLTFRRVEKVLQGGLGVGVLGRGTAGARR</sequence>
<evidence type="ECO:0000256" key="6">
    <source>
        <dbReference type="ARBA" id="ARBA00023004"/>
    </source>
</evidence>
<reference evidence="9" key="1">
    <citation type="submission" date="2020-04" db="EMBL/GenBank/DDBJ databases">
        <title>Analysis of mating type loci in Filobasidium floriforme.</title>
        <authorList>
            <person name="Nowrousian M."/>
        </authorList>
    </citation>
    <scope>NUCLEOTIDE SEQUENCE</scope>
    <source>
        <strain evidence="9">CBS 6242</strain>
    </source>
</reference>
<keyword evidence="10" id="KW-1185">Reference proteome</keyword>